<organism evidence="1 2">
    <name type="scientific">Parasulfitobacter algicola</name>
    <dbReference type="NCBI Taxonomy" id="2614809"/>
    <lineage>
        <taxon>Bacteria</taxon>
        <taxon>Pseudomonadati</taxon>
        <taxon>Pseudomonadota</taxon>
        <taxon>Alphaproteobacteria</taxon>
        <taxon>Rhodobacterales</taxon>
        <taxon>Roseobacteraceae</taxon>
        <taxon>Parasulfitobacter</taxon>
    </lineage>
</organism>
<comment type="caution">
    <text evidence="1">The sequence shown here is derived from an EMBL/GenBank/DDBJ whole genome shotgun (WGS) entry which is preliminary data.</text>
</comment>
<evidence type="ECO:0000313" key="1">
    <source>
        <dbReference type="EMBL" id="NSX56810.1"/>
    </source>
</evidence>
<dbReference type="Proteomes" id="UP000777935">
    <property type="component" value="Unassembled WGS sequence"/>
</dbReference>
<sequence>MRFLFVEGLIGGSNTANALDTGNISFSQEQTHELAEILDFIEQNPDSPLKEWVPFWGFITTEIWPPDRQIIEHEKRIDPGARFLEVYELLTSEPLWDEQRCSDRVAVETFRCVSPVYAFVPLRRCRPTLRLVHGQV</sequence>
<dbReference type="EMBL" id="JABUFE010000019">
    <property type="protein sequence ID" value="NSX56810.1"/>
    <property type="molecule type" value="Genomic_DNA"/>
</dbReference>
<protein>
    <submittedName>
        <fullName evidence="1">Uncharacterized protein</fullName>
    </submittedName>
</protein>
<gene>
    <name evidence="1" type="ORF">HRQ87_18665</name>
</gene>
<proteinExistence type="predicted"/>
<evidence type="ECO:0000313" key="2">
    <source>
        <dbReference type="Proteomes" id="UP000777935"/>
    </source>
</evidence>
<accession>A0ABX2IWR0</accession>
<dbReference type="RefSeq" id="WP_174139962.1">
    <property type="nucleotide sequence ID" value="NZ_JABUFE010000019.1"/>
</dbReference>
<reference evidence="1 2" key="1">
    <citation type="submission" date="2020-06" db="EMBL/GenBank/DDBJ databases">
        <title>Sulfitobacter algicola sp. nov., isolated from green algae.</title>
        <authorList>
            <person name="Wang C."/>
        </authorList>
    </citation>
    <scope>NUCLEOTIDE SEQUENCE [LARGE SCALE GENOMIC DNA]</scope>
    <source>
        <strain evidence="1 2">1151</strain>
    </source>
</reference>
<name>A0ABX2IWR0_9RHOB</name>
<keyword evidence="2" id="KW-1185">Reference proteome</keyword>